<dbReference type="RefSeq" id="WP_083645623.1">
    <property type="nucleotide sequence ID" value="NZ_AMRU01000004.1"/>
</dbReference>
<dbReference type="PANTHER" id="PTHR33406">
    <property type="entry name" value="MEMBRANE PROTEIN MJ1562-RELATED"/>
    <property type="match status" value="1"/>
</dbReference>
<dbReference type="OrthoDB" id="9803035at2"/>
<evidence type="ECO:0000256" key="4">
    <source>
        <dbReference type="ARBA" id="ARBA00022989"/>
    </source>
</evidence>
<dbReference type="InterPro" id="IPR004869">
    <property type="entry name" value="MMPL_dom"/>
</dbReference>
<organism evidence="6 7">
    <name type="scientific">Christiangramia flava JLT2011</name>
    <dbReference type="NCBI Taxonomy" id="1229726"/>
    <lineage>
        <taxon>Bacteria</taxon>
        <taxon>Pseudomonadati</taxon>
        <taxon>Bacteroidota</taxon>
        <taxon>Flavobacteriia</taxon>
        <taxon>Flavobacteriales</taxon>
        <taxon>Flavobacteriaceae</taxon>
        <taxon>Christiangramia</taxon>
    </lineage>
</organism>
<evidence type="ECO:0000256" key="5">
    <source>
        <dbReference type="ARBA" id="ARBA00023136"/>
    </source>
</evidence>
<dbReference type="SUPFAM" id="SSF82866">
    <property type="entry name" value="Multidrug efflux transporter AcrB transmembrane domain"/>
    <property type="match status" value="2"/>
</dbReference>
<gene>
    <name evidence="6" type="ORF">GRFL_3324</name>
</gene>
<dbReference type="GO" id="GO:0005886">
    <property type="term" value="C:plasma membrane"/>
    <property type="evidence" value="ECO:0007669"/>
    <property type="project" value="UniProtKB-SubCell"/>
</dbReference>
<dbReference type="Pfam" id="PF03176">
    <property type="entry name" value="MMPL"/>
    <property type="match status" value="2"/>
</dbReference>
<evidence type="ECO:0000256" key="2">
    <source>
        <dbReference type="ARBA" id="ARBA00022475"/>
    </source>
</evidence>
<protein>
    <submittedName>
        <fullName evidence="6">Uncharacterized protein</fullName>
    </submittedName>
</protein>
<comment type="subcellular location">
    <subcellularLocation>
        <location evidence="1">Cell membrane</location>
        <topology evidence="1">Multi-pass membrane protein</topology>
    </subcellularLocation>
</comment>
<proteinExistence type="predicted"/>
<dbReference type="STRING" id="1229726.GRFL_3324"/>
<keyword evidence="3" id="KW-0812">Transmembrane</keyword>
<evidence type="ECO:0000313" key="7">
    <source>
        <dbReference type="Proteomes" id="UP000186230"/>
    </source>
</evidence>
<dbReference type="EMBL" id="CP016359">
    <property type="protein sequence ID" value="APU70048.1"/>
    <property type="molecule type" value="Genomic_DNA"/>
</dbReference>
<keyword evidence="5" id="KW-0472">Membrane</keyword>
<dbReference type="InterPro" id="IPR050545">
    <property type="entry name" value="Mycobact_MmpL"/>
</dbReference>
<evidence type="ECO:0000256" key="3">
    <source>
        <dbReference type="ARBA" id="ARBA00022692"/>
    </source>
</evidence>
<keyword evidence="2" id="KW-1003">Cell membrane</keyword>
<keyword evidence="4" id="KW-1133">Transmembrane helix</keyword>
<reference evidence="6 7" key="1">
    <citation type="submission" date="2016-07" db="EMBL/GenBank/DDBJ databases">
        <title>Multi-omics approach to identify versatile polysaccharide utilization systems of a marine flavobacterium Gramella flava.</title>
        <authorList>
            <person name="Tang K."/>
        </authorList>
    </citation>
    <scope>NUCLEOTIDE SEQUENCE [LARGE SCALE GENOMIC DNA]</scope>
    <source>
        <strain evidence="6 7">JLT2011</strain>
    </source>
</reference>
<dbReference type="AlphaFoldDB" id="A0A1L7I8W9"/>
<dbReference type="PANTHER" id="PTHR33406:SF13">
    <property type="entry name" value="MEMBRANE PROTEIN YDFJ"/>
    <property type="match status" value="1"/>
</dbReference>
<keyword evidence="7" id="KW-1185">Reference proteome</keyword>
<dbReference type="Proteomes" id="UP000186230">
    <property type="component" value="Chromosome"/>
</dbReference>
<dbReference type="Gene3D" id="1.20.1640.10">
    <property type="entry name" value="Multidrug efflux transporter AcrB transmembrane domain"/>
    <property type="match status" value="2"/>
</dbReference>
<sequence>MHNAFYNIYRFFRSRPLLGIGILLVYLVLIALAAWNIRFEEDVTALVPKGEEQIRLKKILQETDFSDKMILSVSAQNNSVSPDSLAAFADSLTSRLETDFQPYIKTIKGKIPDEDITGIYDFIYENLPIFLNDSDYVKMETNLDKDSIAKAIGSGYRSLLSPTGFVTKNYFFKDPLNYTNLGLRKLRELQVGDNFGLYNNYLITSDRKHIILFLDPVFPSSETANNQVFIEKLDHTLEKIQANFPGVRADYFGGVLYSIANANQIKKDIGLTLGIALSVLFVLLILFYRKFYIPLILFLPSLLAGISAIAVLSFFRGSVSAISLGIGAILLGISLDYALHILTHFRNNNDVKDLFRDITRPIIMSSFTTAIAFLCLLFVNSDALTDLGIFASVSVLLSSVFSLVLIPLLYRPSEKILEKPTVIDRLSAIDYSRFRAALGMLMLLFLVSLFFFQKVEFNEDLAELNYSTEEIRNREKQVQQLAERDGKTIYLVSYAGSVDEALTYNNQLYHQLQSLKQEQKITNFSSIGGVVLSTSVQNERIKHWSDFWTDPKKDTLQSLLLSESAKYGFKAQSFDRFYAELASDFEPIGLQEYKQAGTLYLSDFISEGNNFATVTSTVNLPEENSEDFIQLFQDDPNIYPIDRKAINQNFLGSLKDNFNLLIGFSVLAVFLILLAFYRNIEISILTLLPIAITWVCALGIMGILGLHFNILNIIISTFIFGLGLDYSIFMTNACLKEYETGKFALPTYQTSILLSVITTLLGMGALIFARHPALRSVASISIIGVLLAMLISFVLQRFIFRKLLLNASEKGKPAFAFLRFYQTDSKAEKLYRKNAVLNNYRYKTVYSEAKKEYRNDREKYLRISQNLEGERSLAIINAGIGVLALFLKMKQADREITALEQDTGKLQVCRELPAKGTIQFTSDLEELSGKQAYILQGDFEPEESLKLLLRKNASKVIFLDSEFPNRWLLDLNFEISYRQNGILIFRKIS</sequence>
<name>A0A1L7I8W9_9FLAO</name>
<evidence type="ECO:0000256" key="1">
    <source>
        <dbReference type="ARBA" id="ARBA00004651"/>
    </source>
</evidence>
<dbReference type="KEGG" id="gfl:GRFL_3324"/>
<accession>A0A1L7I8W9</accession>
<evidence type="ECO:0000313" key="6">
    <source>
        <dbReference type="EMBL" id="APU70048.1"/>
    </source>
</evidence>